<dbReference type="Proteomes" id="UP001066276">
    <property type="component" value="Chromosome 2_1"/>
</dbReference>
<proteinExistence type="predicted"/>
<gene>
    <name evidence="2" type="ORF">NDU88_004003</name>
</gene>
<protein>
    <submittedName>
        <fullName evidence="2">Uncharacterized protein</fullName>
    </submittedName>
</protein>
<dbReference type="EMBL" id="JANPWB010000003">
    <property type="protein sequence ID" value="KAJ1200176.1"/>
    <property type="molecule type" value="Genomic_DNA"/>
</dbReference>
<comment type="caution">
    <text evidence="2">The sequence shown here is derived from an EMBL/GenBank/DDBJ whole genome shotgun (WGS) entry which is preliminary data.</text>
</comment>
<dbReference type="AlphaFoldDB" id="A0AAV7VHH8"/>
<feature type="region of interest" description="Disordered" evidence="1">
    <location>
        <begin position="1"/>
        <end position="94"/>
    </location>
</feature>
<evidence type="ECO:0000313" key="3">
    <source>
        <dbReference type="Proteomes" id="UP001066276"/>
    </source>
</evidence>
<organism evidence="2 3">
    <name type="scientific">Pleurodeles waltl</name>
    <name type="common">Iberian ribbed newt</name>
    <dbReference type="NCBI Taxonomy" id="8319"/>
    <lineage>
        <taxon>Eukaryota</taxon>
        <taxon>Metazoa</taxon>
        <taxon>Chordata</taxon>
        <taxon>Craniata</taxon>
        <taxon>Vertebrata</taxon>
        <taxon>Euteleostomi</taxon>
        <taxon>Amphibia</taxon>
        <taxon>Batrachia</taxon>
        <taxon>Caudata</taxon>
        <taxon>Salamandroidea</taxon>
        <taxon>Salamandridae</taxon>
        <taxon>Pleurodelinae</taxon>
        <taxon>Pleurodeles</taxon>
    </lineage>
</organism>
<dbReference type="InterPro" id="IPR042566">
    <property type="entry name" value="L1_C"/>
</dbReference>
<dbReference type="Gene3D" id="3.30.250.20">
    <property type="entry name" value="L1 transposable element, C-terminal domain"/>
    <property type="match status" value="1"/>
</dbReference>
<feature type="compositionally biased region" description="Basic and acidic residues" evidence="1">
    <location>
        <begin position="1"/>
        <end position="12"/>
    </location>
</feature>
<reference evidence="2" key="1">
    <citation type="journal article" date="2022" name="bioRxiv">
        <title>Sequencing and chromosome-scale assembly of the giantPleurodeles waltlgenome.</title>
        <authorList>
            <person name="Brown T."/>
            <person name="Elewa A."/>
            <person name="Iarovenko S."/>
            <person name="Subramanian E."/>
            <person name="Araus A.J."/>
            <person name="Petzold A."/>
            <person name="Susuki M."/>
            <person name="Suzuki K.-i.T."/>
            <person name="Hayashi T."/>
            <person name="Toyoda A."/>
            <person name="Oliveira C."/>
            <person name="Osipova E."/>
            <person name="Leigh N.D."/>
            <person name="Simon A."/>
            <person name="Yun M.H."/>
        </authorList>
    </citation>
    <scope>NUCLEOTIDE SEQUENCE</scope>
    <source>
        <strain evidence="2">20211129_DDA</strain>
        <tissue evidence="2">Liver</tissue>
    </source>
</reference>
<accession>A0AAV7VHH8</accession>
<keyword evidence="3" id="KW-1185">Reference proteome</keyword>
<name>A0AAV7VHH8_PLEWA</name>
<sequence length="215" mass="24344">MKSEYPEPRRSWGGDGGVRTAGQPIVSGALQIRNSSDTDLCPGTPQERDGEQETHGSPQADKAWQEGRSRVFRKPGTVRPERQGSSQAGRGDCRSCGDPHLPAYNFWKHPRTFGHPAGRHSKEARTLRRLGEELSQHGRSTSPVAEVERTHGPFRIDQHEIRITADYSKENNERRKAFLALRPRLRQLEMKYGLLGPARMWVTKNGVSKDFYNPY</sequence>
<evidence type="ECO:0000313" key="2">
    <source>
        <dbReference type="EMBL" id="KAJ1200176.1"/>
    </source>
</evidence>
<evidence type="ECO:0000256" key="1">
    <source>
        <dbReference type="SAM" id="MobiDB-lite"/>
    </source>
</evidence>